<protein>
    <submittedName>
        <fullName evidence="1">Uncharacterized protein</fullName>
    </submittedName>
</protein>
<gene>
    <name evidence="1" type="ORF">M404DRAFT_992303</name>
</gene>
<reference evidence="1 2" key="1">
    <citation type="submission" date="2014-04" db="EMBL/GenBank/DDBJ databases">
        <authorList>
            <consortium name="DOE Joint Genome Institute"/>
            <person name="Kuo A."/>
            <person name="Kohler A."/>
            <person name="Costa M.D."/>
            <person name="Nagy L.G."/>
            <person name="Floudas D."/>
            <person name="Copeland A."/>
            <person name="Barry K.W."/>
            <person name="Cichocki N."/>
            <person name="Veneault-Fourrey C."/>
            <person name="LaButti K."/>
            <person name="Lindquist E.A."/>
            <person name="Lipzen A."/>
            <person name="Lundell T."/>
            <person name="Morin E."/>
            <person name="Murat C."/>
            <person name="Sun H."/>
            <person name="Tunlid A."/>
            <person name="Henrissat B."/>
            <person name="Grigoriev I.V."/>
            <person name="Hibbett D.S."/>
            <person name="Martin F."/>
            <person name="Nordberg H.P."/>
            <person name="Cantor M.N."/>
            <person name="Hua S.X."/>
        </authorList>
    </citation>
    <scope>NUCLEOTIDE SEQUENCE [LARGE SCALE GENOMIC DNA]</scope>
    <source>
        <strain evidence="1 2">Marx 270</strain>
    </source>
</reference>
<dbReference type="Proteomes" id="UP000054217">
    <property type="component" value="Unassembled WGS sequence"/>
</dbReference>
<dbReference type="HOGENOM" id="CLU_2813427_0_0_1"/>
<dbReference type="EMBL" id="KN831945">
    <property type="protein sequence ID" value="KIO14071.1"/>
    <property type="molecule type" value="Genomic_DNA"/>
</dbReference>
<proteinExistence type="predicted"/>
<organism evidence="1 2">
    <name type="scientific">Pisolithus tinctorius Marx 270</name>
    <dbReference type="NCBI Taxonomy" id="870435"/>
    <lineage>
        <taxon>Eukaryota</taxon>
        <taxon>Fungi</taxon>
        <taxon>Dikarya</taxon>
        <taxon>Basidiomycota</taxon>
        <taxon>Agaricomycotina</taxon>
        <taxon>Agaricomycetes</taxon>
        <taxon>Agaricomycetidae</taxon>
        <taxon>Boletales</taxon>
        <taxon>Sclerodermatineae</taxon>
        <taxon>Pisolithaceae</taxon>
        <taxon>Pisolithus</taxon>
    </lineage>
</organism>
<keyword evidence="2" id="KW-1185">Reference proteome</keyword>
<reference evidence="2" key="2">
    <citation type="submission" date="2015-01" db="EMBL/GenBank/DDBJ databases">
        <title>Evolutionary Origins and Diversification of the Mycorrhizal Mutualists.</title>
        <authorList>
            <consortium name="DOE Joint Genome Institute"/>
            <consortium name="Mycorrhizal Genomics Consortium"/>
            <person name="Kohler A."/>
            <person name="Kuo A."/>
            <person name="Nagy L.G."/>
            <person name="Floudas D."/>
            <person name="Copeland A."/>
            <person name="Barry K.W."/>
            <person name="Cichocki N."/>
            <person name="Veneault-Fourrey C."/>
            <person name="LaButti K."/>
            <person name="Lindquist E.A."/>
            <person name="Lipzen A."/>
            <person name="Lundell T."/>
            <person name="Morin E."/>
            <person name="Murat C."/>
            <person name="Riley R."/>
            <person name="Ohm R."/>
            <person name="Sun H."/>
            <person name="Tunlid A."/>
            <person name="Henrissat B."/>
            <person name="Grigoriev I.V."/>
            <person name="Hibbett D.S."/>
            <person name="Martin F."/>
        </authorList>
    </citation>
    <scope>NUCLEOTIDE SEQUENCE [LARGE SCALE GENOMIC DNA]</scope>
    <source>
        <strain evidence="2">Marx 270</strain>
    </source>
</reference>
<sequence>MFGRQRSYPRYLCVVPRNRPGTLKENGVDFSDIWICDGETSFRHFCDSVGASTTLFRPNPHHTEDCG</sequence>
<evidence type="ECO:0000313" key="2">
    <source>
        <dbReference type="Proteomes" id="UP000054217"/>
    </source>
</evidence>
<dbReference type="AlphaFoldDB" id="A0A0C3PXB4"/>
<accession>A0A0C3PXB4</accession>
<name>A0A0C3PXB4_PISTI</name>
<dbReference type="InParanoid" id="A0A0C3PXB4"/>
<evidence type="ECO:0000313" key="1">
    <source>
        <dbReference type="EMBL" id="KIO14071.1"/>
    </source>
</evidence>